<dbReference type="AlphaFoldDB" id="A0A239JJV8"/>
<gene>
    <name evidence="2" type="ORF">SAMN06295912_13539</name>
</gene>
<organism evidence="2 3">
    <name type="scientific">Edaphosphingomonas laterariae</name>
    <dbReference type="NCBI Taxonomy" id="861865"/>
    <lineage>
        <taxon>Bacteria</taxon>
        <taxon>Pseudomonadati</taxon>
        <taxon>Pseudomonadota</taxon>
        <taxon>Alphaproteobacteria</taxon>
        <taxon>Sphingomonadales</taxon>
        <taxon>Rhizorhabdaceae</taxon>
        <taxon>Edaphosphingomonas</taxon>
    </lineage>
</organism>
<name>A0A239JJV8_9SPHN</name>
<evidence type="ECO:0000313" key="2">
    <source>
        <dbReference type="EMBL" id="SNT06079.1"/>
    </source>
</evidence>
<dbReference type="InterPro" id="IPR006448">
    <property type="entry name" value="Phage_term_ssu_P27"/>
</dbReference>
<proteinExistence type="predicted"/>
<dbReference type="Pfam" id="PF05119">
    <property type="entry name" value="Terminase_4"/>
    <property type="match status" value="1"/>
</dbReference>
<dbReference type="OrthoDB" id="7595322at2"/>
<dbReference type="EMBL" id="FZOS01000035">
    <property type="protein sequence ID" value="SNT06079.1"/>
    <property type="molecule type" value="Genomic_DNA"/>
</dbReference>
<keyword evidence="3" id="KW-1185">Reference proteome</keyword>
<evidence type="ECO:0000313" key="3">
    <source>
        <dbReference type="Proteomes" id="UP000198281"/>
    </source>
</evidence>
<dbReference type="RefSeq" id="WP_089221036.1">
    <property type="nucleotide sequence ID" value="NZ_FZOS01000035.1"/>
</dbReference>
<feature type="region of interest" description="Disordered" evidence="1">
    <location>
        <begin position="1"/>
        <end position="29"/>
    </location>
</feature>
<sequence length="129" mass="14178">MKAIRNAENGPSFLAPAAQAKRPPPPKHLSPAIAKWWRSVVKDFDLEPHQLRLLQSAAEAWDRMQQAREALAKHGGLTFVAANGDPKAHPAVAIERDARISFARLVRELDLDAAGADRARPPALPSNRR</sequence>
<reference evidence="3" key="1">
    <citation type="submission" date="2017-06" db="EMBL/GenBank/DDBJ databases">
        <authorList>
            <person name="Varghese N."/>
            <person name="Submissions S."/>
        </authorList>
    </citation>
    <scope>NUCLEOTIDE SEQUENCE [LARGE SCALE GENOMIC DNA]</scope>
    <source>
        <strain evidence="3">LNB2</strain>
    </source>
</reference>
<dbReference type="Proteomes" id="UP000198281">
    <property type="component" value="Unassembled WGS sequence"/>
</dbReference>
<protein>
    <submittedName>
        <fullName evidence="2">Phage terminase, small subunit, putative, P27 family</fullName>
    </submittedName>
</protein>
<evidence type="ECO:0000256" key="1">
    <source>
        <dbReference type="SAM" id="MobiDB-lite"/>
    </source>
</evidence>
<accession>A0A239JJV8</accession>